<sequence length="209" mass="24534">MDKLICLVGESGSGKSTMATLLEKEGYNYIRSYTTRKPRHEGERGHIFVDIVPSITVDNGKEGFEGALDEENIIAYTFFDKAHYWSTKEQYQGKGTSIYIIDPTGVKYLKEKVKDAEIMVIYLKADERKRKARIINRGCEKIKFVPSSRNQQKRMRMQIKTTTQQEVYRRIKYDRDVFKIIKCDYVIDANRSIEEVLEDIKRIIRREDL</sequence>
<dbReference type="SUPFAM" id="SSF52540">
    <property type="entry name" value="P-loop containing nucleoside triphosphate hydrolases"/>
    <property type="match status" value="1"/>
</dbReference>
<protein>
    <submittedName>
        <fullName evidence="2">AAA family ATPase</fullName>
    </submittedName>
</protein>
<dbReference type="PROSITE" id="PS50052">
    <property type="entry name" value="GUANYLATE_KINASE_2"/>
    <property type="match status" value="1"/>
</dbReference>
<keyword evidence="3" id="KW-1185">Reference proteome</keyword>
<evidence type="ECO:0000313" key="2">
    <source>
        <dbReference type="EMBL" id="MFL0196925.1"/>
    </source>
</evidence>
<proteinExistence type="predicted"/>
<feature type="domain" description="Guanylate kinase-like" evidence="1">
    <location>
        <begin position="2"/>
        <end position="205"/>
    </location>
</feature>
<name>A0ABW8SLU4_9CLOT</name>
<accession>A0ABW8SLU4</accession>
<dbReference type="Proteomes" id="UP001623660">
    <property type="component" value="Unassembled WGS sequence"/>
</dbReference>
<evidence type="ECO:0000313" key="3">
    <source>
        <dbReference type="Proteomes" id="UP001623660"/>
    </source>
</evidence>
<dbReference type="EMBL" id="JBJHZX010000023">
    <property type="protein sequence ID" value="MFL0196925.1"/>
    <property type="molecule type" value="Genomic_DNA"/>
</dbReference>
<dbReference type="InterPro" id="IPR027417">
    <property type="entry name" value="P-loop_NTPase"/>
</dbReference>
<organism evidence="2 3">
    <name type="scientific">Candidatus Clostridium eludens</name>
    <dbReference type="NCBI Taxonomy" id="3381663"/>
    <lineage>
        <taxon>Bacteria</taxon>
        <taxon>Bacillati</taxon>
        <taxon>Bacillota</taxon>
        <taxon>Clostridia</taxon>
        <taxon>Eubacteriales</taxon>
        <taxon>Clostridiaceae</taxon>
        <taxon>Clostridium</taxon>
    </lineage>
</organism>
<gene>
    <name evidence="2" type="ORF">ACJDU8_15350</name>
</gene>
<dbReference type="Pfam" id="PF13238">
    <property type="entry name" value="AAA_18"/>
    <property type="match status" value="1"/>
</dbReference>
<evidence type="ECO:0000259" key="1">
    <source>
        <dbReference type="PROSITE" id="PS50052"/>
    </source>
</evidence>
<dbReference type="InterPro" id="IPR008144">
    <property type="entry name" value="Guanylate_kin-like_dom"/>
</dbReference>
<dbReference type="RefSeq" id="WP_406793029.1">
    <property type="nucleotide sequence ID" value="NZ_JBJHZX010000023.1"/>
</dbReference>
<reference evidence="2 3" key="1">
    <citation type="submission" date="2024-11" db="EMBL/GenBank/DDBJ databases">
        <authorList>
            <person name="Heng Y.C."/>
            <person name="Lim A.C.H."/>
            <person name="Lee J.K.Y."/>
            <person name="Kittelmann S."/>
        </authorList>
    </citation>
    <scope>NUCLEOTIDE SEQUENCE [LARGE SCALE GENOMIC DNA]</scope>
    <source>
        <strain evidence="2 3">WILCCON 0269</strain>
    </source>
</reference>
<dbReference type="Gene3D" id="3.40.50.300">
    <property type="entry name" value="P-loop containing nucleotide triphosphate hydrolases"/>
    <property type="match status" value="1"/>
</dbReference>
<comment type="caution">
    <text evidence="2">The sequence shown here is derived from an EMBL/GenBank/DDBJ whole genome shotgun (WGS) entry which is preliminary data.</text>
</comment>